<organism evidence="4 5">
    <name type="scientific">Calditerrivibrio nitroreducens</name>
    <dbReference type="NCBI Taxonomy" id="477976"/>
    <lineage>
        <taxon>Bacteria</taxon>
        <taxon>Pseudomonadati</taxon>
        <taxon>Deferribacterota</taxon>
        <taxon>Deferribacteres</taxon>
        <taxon>Deferribacterales</taxon>
        <taxon>Calditerrivibrionaceae</taxon>
    </lineage>
</organism>
<dbReference type="EMBL" id="PNIN01000012">
    <property type="protein sequence ID" value="PMP72923.1"/>
    <property type="molecule type" value="Genomic_DNA"/>
</dbReference>
<protein>
    <submittedName>
        <fullName evidence="4">Heat-shock protein Hsp20</fullName>
    </submittedName>
</protein>
<name>A0A2J6WRB1_9BACT</name>
<evidence type="ECO:0000256" key="2">
    <source>
        <dbReference type="RuleBase" id="RU003616"/>
    </source>
</evidence>
<dbReference type="InterPro" id="IPR008978">
    <property type="entry name" value="HSP20-like_chaperone"/>
</dbReference>
<reference evidence="4 5" key="1">
    <citation type="submission" date="2018-01" db="EMBL/GenBank/DDBJ databases">
        <title>Metagenomic assembled genomes from two thermal pools in the Uzon Caldera, Kamchatka, Russia.</title>
        <authorList>
            <person name="Wilkins L."/>
            <person name="Ettinger C."/>
        </authorList>
    </citation>
    <scope>NUCLEOTIDE SEQUENCE [LARGE SCALE GENOMIC DNA]</scope>
    <source>
        <strain evidence="4">ZAV-05</strain>
    </source>
</reference>
<dbReference type="PROSITE" id="PS01031">
    <property type="entry name" value="SHSP"/>
    <property type="match status" value="1"/>
</dbReference>
<comment type="caution">
    <text evidence="4">The sequence shown here is derived from an EMBL/GenBank/DDBJ whole genome shotgun (WGS) entry which is preliminary data.</text>
</comment>
<dbReference type="InterPro" id="IPR031107">
    <property type="entry name" value="Small_HSP"/>
</dbReference>
<evidence type="ECO:0000313" key="4">
    <source>
        <dbReference type="EMBL" id="PMP72923.1"/>
    </source>
</evidence>
<dbReference type="Gene3D" id="2.60.40.790">
    <property type="match status" value="1"/>
</dbReference>
<dbReference type="SUPFAM" id="SSF49764">
    <property type="entry name" value="HSP20-like chaperones"/>
    <property type="match status" value="1"/>
</dbReference>
<evidence type="ECO:0000256" key="1">
    <source>
        <dbReference type="PROSITE-ProRule" id="PRU00285"/>
    </source>
</evidence>
<dbReference type="PANTHER" id="PTHR11527">
    <property type="entry name" value="HEAT-SHOCK PROTEIN 20 FAMILY MEMBER"/>
    <property type="match status" value="1"/>
</dbReference>
<evidence type="ECO:0000259" key="3">
    <source>
        <dbReference type="PROSITE" id="PS01031"/>
    </source>
</evidence>
<evidence type="ECO:0000313" key="5">
    <source>
        <dbReference type="Proteomes" id="UP000242881"/>
    </source>
</evidence>
<dbReference type="CDD" id="cd06464">
    <property type="entry name" value="ACD_sHsps-like"/>
    <property type="match status" value="1"/>
</dbReference>
<comment type="similarity">
    <text evidence="1 2">Belongs to the small heat shock protein (HSP20) family.</text>
</comment>
<feature type="domain" description="SHSP" evidence="3">
    <location>
        <begin position="34"/>
        <end position="146"/>
    </location>
</feature>
<dbReference type="AlphaFoldDB" id="A0A2J6WRB1"/>
<dbReference type="Proteomes" id="UP000242881">
    <property type="component" value="Unassembled WGS sequence"/>
</dbReference>
<sequence>MAIVKWDPFKDLLSIQERINKIFEENAYPEASVQNRGEFVPPVDVFEKENEIVLLMDIPGVSEEDIEIQVNDGVLSIKGEKKAPFEKENDNCYRMERQFGKFSRMFSLPNYLDFTNIKASLKDGLLKISIPKAEQAKAKVIKVTKDE</sequence>
<dbReference type="Pfam" id="PF00011">
    <property type="entry name" value="HSP20"/>
    <property type="match status" value="1"/>
</dbReference>
<accession>A0A2J6WRB1</accession>
<gene>
    <name evidence="4" type="ORF">C0187_00695</name>
</gene>
<dbReference type="InterPro" id="IPR002068">
    <property type="entry name" value="A-crystallin/Hsp20_dom"/>
</dbReference>
<proteinExistence type="inferred from homology"/>